<dbReference type="OrthoDB" id="2213137at2759"/>
<keyword evidence="1" id="KW-0812">Transmembrane</keyword>
<proteinExistence type="predicted"/>
<evidence type="ECO:0000313" key="3">
    <source>
        <dbReference type="Proteomes" id="UP001147733"/>
    </source>
</evidence>
<organism evidence="2 3">
    <name type="scientific">Penicillium citrinum</name>
    <dbReference type="NCBI Taxonomy" id="5077"/>
    <lineage>
        <taxon>Eukaryota</taxon>
        <taxon>Fungi</taxon>
        <taxon>Dikarya</taxon>
        <taxon>Ascomycota</taxon>
        <taxon>Pezizomycotina</taxon>
        <taxon>Eurotiomycetes</taxon>
        <taxon>Eurotiomycetidae</taxon>
        <taxon>Eurotiales</taxon>
        <taxon>Aspergillaceae</taxon>
        <taxon>Penicillium</taxon>
    </lineage>
</organism>
<dbReference type="GeneID" id="81386991"/>
<comment type="caution">
    <text evidence="2">The sequence shown here is derived from an EMBL/GenBank/DDBJ whole genome shotgun (WGS) entry which is preliminary data.</text>
</comment>
<feature type="transmembrane region" description="Helical" evidence="1">
    <location>
        <begin position="92"/>
        <end position="115"/>
    </location>
</feature>
<protein>
    <recommendedName>
        <fullName evidence="4">Major facilitator superfamily (MFS) profile domain-containing protein</fullName>
    </recommendedName>
</protein>
<dbReference type="AlphaFoldDB" id="A0A9W9TH92"/>
<feature type="transmembrane region" description="Helical" evidence="1">
    <location>
        <begin position="6"/>
        <end position="25"/>
    </location>
</feature>
<evidence type="ECO:0000313" key="2">
    <source>
        <dbReference type="EMBL" id="KAJ5222666.1"/>
    </source>
</evidence>
<sequence>METTAPTVCLNIGMMLGFLMMGYFVDLWHVANILGAVALVTLLSVFLLVWGLSMSLAPLSIFAFIYGISTGGSSVTWTGIGQEMRKTDRTITMGLMIGLMAAGRGIGAVTCGPISESLLTNWAETKSPAFGYGTEFGVLIIFTGVTSMLSALGFNARQLGVI</sequence>
<reference evidence="2" key="1">
    <citation type="submission" date="2022-11" db="EMBL/GenBank/DDBJ databases">
        <authorList>
            <person name="Petersen C."/>
        </authorList>
    </citation>
    <scope>NUCLEOTIDE SEQUENCE</scope>
    <source>
        <strain evidence="2">IBT 23319</strain>
    </source>
</reference>
<evidence type="ECO:0000256" key="1">
    <source>
        <dbReference type="SAM" id="Phobius"/>
    </source>
</evidence>
<gene>
    <name evidence="2" type="ORF">N7469_008906</name>
</gene>
<reference evidence="2" key="2">
    <citation type="journal article" date="2023" name="IMA Fungus">
        <title>Comparative genomic study of the Penicillium genus elucidates a diverse pangenome and 15 lateral gene transfer events.</title>
        <authorList>
            <person name="Petersen C."/>
            <person name="Sorensen T."/>
            <person name="Nielsen M.R."/>
            <person name="Sondergaard T.E."/>
            <person name="Sorensen J.L."/>
            <person name="Fitzpatrick D.A."/>
            <person name="Frisvad J.C."/>
            <person name="Nielsen K.L."/>
        </authorList>
    </citation>
    <scope>NUCLEOTIDE SEQUENCE</scope>
    <source>
        <strain evidence="2">IBT 23319</strain>
    </source>
</reference>
<dbReference type="SUPFAM" id="SSF103473">
    <property type="entry name" value="MFS general substrate transporter"/>
    <property type="match status" value="1"/>
</dbReference>
<keyword evidence="1" id="KW-0472">Membrane</keyword>
<dbReference type="Proteomes" id="UP001147733">
    <property type="component" value="Unassembled WGS sequence"/>
</dbReference>
<accession>A0A9W9TH92</accession>
<name>A0A9W9TH92_PENCI</name>
<keyword evidence="1" id="KW-1133">Transmembrane helix</keyword>
<feature type="transmembrane region" description="Helical" evidence="1">
    <location>
        <begin position="32"/>
        <end position="53"/>
    </location>
</feature>
<keyword evidence="3" id="KW-1185">Reference proteome</keyword>
<evidence type="ECO:0008006" key="4">
    <source>
        <dbReference type="Google" id="ProtNLM"/>
    </source>
</evidence>
<feature type="transmembrane region" description="Helical" evidence="1">
    <location>
        <begin position="135"/>
        <end position="156"/>
    </location>
</feature>
<dbReference type="RefSeq" id="XP_056497589.1">
    <property type="nucleotide sequence ID" value="XM_056647824.1"/>
</dbReference>
<feature type="transmembrane region" description="Helical" evidence="1">
    <location>
        <begin position="59"/>
        <end position="80"/>
    </location>
</feature>
<dbReference type="EMBL" id="JAPQKT010000008">
    <property type="protein sequence ID" value="KAJ5222666.1"/>
    <property type="molecule type" value="Genomic_DNA"/>
</dbReference>
<dbReference type="InterPro" id="IPR036259">
    <property type="entry name" value="MFS_trans_sf"/>
</dbReference>